<dbReference type="GO" id="GO:0070475">
    <property type="term" value="P:rRNA base methylation"/>
    <property type="evidence" value="ECO:0007669"/>
    <property type="project" value="InterPro"/>
</dbReference>
<evidence type="ECO:0000313" key="3">
    <source>
        <dbReference type="Proteomes" id="UP000243579"/>
    </source>
</evidence>
<sequence>MLRGAGVGARCCSQRSARRLSSQTLVTLRALASPLRVLIVGDGNFSYAKALGRAFAASPDTTIVATSLDTADELSLMYPTAAKNILALEPRHQVRHGIDATQLGRYKWSHKFDRIVFNFPHSYAADGGRHNKISEHRRLLTDFFHSCHNVLAPSGQVWVALCGGQGGTPTESVRRKTGDTWQVQQCAAKARLLLCDVQPFPYEKLQGLGYETTGYRLDARSFHTTGSLVHVFGRDSGTRSKYPLRWTRDISFWVYERDLSTDAQGNALRTVLKATMGPDIDVVAVTCVDQYVCGTTKRMSLCYRVGLETYTRAFGDADIAVQIEGVGAALQVANIGEYRAPKAPEVGTESSRKR</sequence>
<dbReference type="PANTHER" id="PTHR11538:SF26">
    <property type="entry name" value="FERREDOXIN-FOLD ANTICODON-BINDING DOMAIN-CONTAINING PROTEIN 1"/>
    <property type="match status" value="1"/>
</dbReference>
<feature type="domain" description="FDX-ACB" evidence="1">
    <location>
        <begin position="240"/>
        <end position="339"/>
    </location>
</feature>
<proteinExistence type="predicted"/>
<dbReference type="AlphaFoldDB" id="A0A1V9ZSY7"/>
<dbReference type="InterPro" id="IPR036690">
    <property type="entry name" value="Fdx_antiC-bd_sf"/>
</dbReference>
<name>A0A1V9ZSY7_ACHHY</name>
<dbReference type="EMBL" id="JNBR01000015">
    <property type="protein sequence ID" value="OQS01099.1"/>
    <property type="molecule type" value="Genomic_DNA"/>
</dbReference>
<dbReference type="GO" id="GO:0005737">
    <property type="term" value="C:cytoplasm"/>
    <property type="evidence" value="ECO:0007669"/>
    <property type="project" value="TreeGrafter"/>
</dbReference>
<evidence type="ECO:0000313" key="2">
    <source>
        <dbReference type="EMBL" id="OQS01099.1"/>
    </source>
</evidence>
<evidence type="ECO:0000259" key="1">
    <source>
        <dbReference type="SMART" id="SM00896"/>
    </source>
</evidence>
<dbReference type="STRING" id="1202772.A0A1V9ZSY7"/>
<protein>
    <recommendedName>
        <fullName evidence="1">FDX-ACB domain-containing protein</fullName>
    </recommendedName>
</protein>
<dbReference type="InterPro" id="IPR005121">
    <property type="entry name" value="Fdx_antiC-bd"/>
</dbReference>
<dbReference type="Gene3D" id="3.30.70.380">
    <property type="entry name" value="Ferrodoxin-fold anticodon-binding domain"/>
    <property type="match status" value="1"/>
</dbReference>
<dbReference type="GO" id="GO:0070042">
    <property type="term" value="F:rRNA (uridine-N3-)-methyltransferase activity"/>
    <property type="evidence" value="ECO:0007669"/>
    <property type="project" value="InterPro"/>
</dbReference>
<dbReference type="InterPro" id="IPR029063">
    <property type="entry name" value="SAM-dependent_MTases_sf"/>
</dbReference>
<dbReference type="SUPFAM" id="SSF53335">
    <property type="entry name" value="S-adenosyl-L-methionine-dependent methyltransferases"/>
    <property type="match status" value="1"/>
</dbReference>
<dbReference type="Proteomes" id="UP000243579">
    <property type="component" value="Unassembled WGS sequence"/>
</dbReference>
<dbReference type="PANTHER" id="PTHR11538">
    <property type="entry name" value="PHENYLALANYL-TRNA SYNTHETASE"/>
    <property type="match status" value="1"/>
</dbReference>
<dbReference type="OrthoDB" id="273345at2759"/>
<dbReference type="InterPro" id="IPR019446">
    <property type="entry name" value="BMT5-like"/>
</dbReference>
<comment type="caution">
    <text evidence="2">The sequence shown here is derived from an EMBL/GenBank/DDBJ whole genome shotgun (WGS) entry which is preliminary data.</text>
</comment>
<accession>A0A1V9ZSY7</accession>
<keyword evidence="3" id="KW-1185">Reference proteome</keyword>
<organism evidence="2 3">
    <name type="scientific">Achlya hypogyna</name>
    <name type="common">Oomycete</name>
    <name type="synonym">Protoachlya hypogyna</name>
    <dbReference type="NCBI Taxonomy" id="1202772"/>
    <lineage>
        <taxon>Eukaryota</taxon>
        <taxon>Sar</taxon>
        <taxon>Stramenopiles</taxon>
        <taxon>Oomycota</taxon>
        <taxon>Saprolegniomycetes</taxon>
        <taxon>Saprolegniales</taxon>
        <taxon>Achlyaceae</taxon>
        <taxon>Achlya</taxon>
    </lineage>
</organism>
<dbReference type="Gene3D" id="3.40.50.150">
    <property type="entry name" value="Vaccinia Virus protein VP39"/>
    <property type="match status" value="1"/>
</dbReference>
<reference evidence="2 3" key="1">
    <citation type="journal article" date="2014" name="Genome Biol. Evol.">
        <title>The secreted proteins of Achlya hypogyna and Thraustotheca clavata identify the ancestral oomycete secretome and reveal gene acquisitions by horizontal gene transfer.</title>
        <authorList>
            <person name="Misner I."/>
            <person name="Blouin N."/>
            <person name="Leonard G."/>
            <person name="Richards T.A."/>
            <person name="Lane C.E."/>
        </authorList>
    </citation>
    <scope>NUCLEOTIDE SEQUENCE [LARGE SCALE GENOMIC DNA]</scope>
    <source>
        <strain evidence="2 3">ATCC 48635</strain>
    </source>
</reference>
<gene>
    <name evidence="2" type="ORF">ACHHYP_01838</name>
</gene>
<dbReference type="SMART" id="SM00896">
    <property type="entry name" value="FDX-ACB"/>
    <property type="match status" value="1"/>
</dbReference>
<dbReference type="Pfam" id="PF10354">
    <property type="entry name" value="BMT5-like"/>
    <property type="match status" value="1"/>
</dbReference>